<gene>
    <name evidence="1" type="ORF">DPMN_161600</name>
</gene>
<evidence type="ECO:0000313" key="2">
    <source>
        <dbReference type="Proteomes" id="UP000828390"/>
    </source>
</evidence>
<evidence type="ECO:0000313" key="1">
    <source>
        <dbReference type="EMBL" id="KAH3783657.1"/>
    </source>
</evidence>
<dbReference type="EMBL" id="JAIWYP010000008">
    <property type="protein sequence ID" value="KAH3783657.1"/>
    <property type="molecule type" value="Genomic_DNA"/>
</dbReference>
<dbReference type="AlphaFoldDB" id="A0A9D4ENS1"/>
<name>A0A9D4ENS1_DREPO</name>
<keyword evidence="2" id="KW-1185">Reference proteome</keyword>
<comment type="caution">
    <text evidence="1">The sequence shown here is derived from an EMBL/GenBank/DDBJ whole genome shotgun (WGS) entry which is preliminary data.</text>
</comment>
<protein>
    <submittedName>
        <fullName evidence="1">Uncharacterized protein</fullName>
    </submittedName>
</protein>
<sequence>MALAGMGRKLVLILSVSSDSNLALASIDRKLHLWICHQSGASTYGSDSNLALARISRTIFLCLVTPIWRKHLWVQSGAYIFGSGIDLALAPLYRSLSSDTNLARALKGLTYIRRLHSSETNQALARVGR</sequence>
<reference evidence="1" key="2">
    <citation type="submission" date="2020-11" db="EMBL/GenBank/DDBJ databases">
        <authorList>
            <person name="McCartney M.A."/>
            <person name="Auch B."/>
            <person name="Kono T."/>
            <person name="Mallez S."/>
            <person name="Becker A."/>
            <person name="Gohl D.M."/>
            <person name="Silverstein K.A.T."/>
            <person name="Koren S."/>
            <person name="Bechman K.B."/>
            <person name="Herman A."/>
            <person name="Abrahante J.E."/>
            <person name="Garbe J."/>
        </authorList>
    </citation>
    <scope>NUCLEOTIDE SEQUENCE</scope>
    <source>
        <strain evidence="1">Duluth1</strain>
        <tissue evidence="1">Whole animal</tissue>
    </source>
</reference>
<reference evidence="1" key="1">
    <citation type="journal article" date="2019" name="bioRxiv">
        <title>The Genome of the Zebra Mussel, Dreissena polymorpha: A Resource for Invasive Species Research.</title>
        <authorList>
            <person name="McCartney M.A."/>
            <person name="Auch B."/>
            <person name="Kono T."/>
            <person name="Mallez S."/>
            <person name="Zhang Y."/>
            <person name="Obille A."/>
            <person name="Becker A."/>
            <person name="Abrahante J.E."/>
            <person name="Garbe J."/>
            <person name="Badalamenti J.P."/>
            <person name="Herman A."/>
            <person name="Mangelson H."/>
            <person name="Liachko I."/>
            <person name="Sullivan S."/>
            <person name="Sone E.D."/>
            <person name="Koren S."/>
            <person name="Silverstein K.A.T."/>
            <person name="Beckman K.B."/>
            <person name="Gohl D.M."/>
        </authorList>
    </citation>
    <scope>NUCLEOTIDE SEQUENCE</scope>
    <source>
        <strain evidence="1">Duluth1</strain>
        <tissue evidence="1">Whole animal</tissue>
    </source>
</reference>
<dbReference type="Proteomes" id="UP000828390">
    <property type="component" value="Unassembled WGS sequence"/>
</dbReference>
<organism evidence="1 2">
    <name type="scientific">Dreissena polymorpha</name>
    <name type="common">Zebra mussel</name>
    <name type="synonym">Mytilus polymorpha</name>
    <dbReference type="NCBI Taxonomy" id="45954"/>
    <lineage>
        <taxon>Eukaryota</taxon>
        <taxon>Metazoa</taxon>
        <taxon>Spiralia</taxon>
        <taxon>Lophotrochozoa</taxon>
        <taxon>Mollusca</taxon>
        <taxon>Bivalvia</taxon>
        <taxon>Autobranchia</taxon>
        <taxon>Heteroconchia</taxon>
        <taxon>Euheterodonta</taxon>
        <taxon>Imparidentia</taxon>
        <taxon>Neoheterodontei</taxon>
        <taxon>Myida</taxon>
        <taxon>Dreissenoidea</taxon>
        <taxon>Dreissenidae</taxon>
        <taxon>Dreissena</taxon>
    </lineage>
</organism>
<accession>A0A9D4ENS1</accession>
<proteinExistence type="predicted"/>